<keyword evidence="3" id="KW-0178">Competence</keyword>
<keyword evidence="6" id="KW-1185">Reference proteome</keyword>
<dbReference type="GO" id="GO:0015628">
    <property type="term" value="P:protein secretion by the type II secretion system"/>
    <property type="evidence" value="ECO:0007669"/>
    <property type="project" value="InterPro"/>
</dbReference>
<accession>A0A0A3J7X0</accession>
<dbReference type="Gene3D" id="3.30.700.10">
    <property type="entry name" value="Glycoprotein, Type 4 Pilin"/>
    <property type="match status" value="1"/>
</dbReference>
<dbReference type="GO" id="GO:0009986">
    <property type="term" value="C:cell surface"/>
    <property type="evidence" value="ECO:0007669"/>
    <property type="project" value="UniProtKB-SubCell"/>
</dbReference>
<feature type="transmembrane region" description="Helical" evidence="4">
    <location>
        <begin position="21"/>
        <end position="42"/>
    </location>
</feature>
<dbReference type="NCBIfam" id="TIGR02532">
    <property type="entry name" value="IV_pilin_GFxxxE"/>
    <property type="match status" value="1"/>
</dbReference>
<evidence type="ECO:0000313" key="6">
    <source>
        <dbReference type="Proteomes" id="UP000030595"/>
    </source>
</evidence>
<dbReference type="EMBL" id="JPVQ01000009">
    <property type="protein sequence ID" value="KGR91253.1"/>
    <property type="molecule type" value="Genomic_DNA"/>
</dbReference>
<dbReference type="PRINTS" id="PR00813">
    <property type="entry name" value="BCTERIALGSPG"/>
</dbReference>
<dbReference type="Pfam" id="PF07963">
    <property type="entry name" value="N_methyl"/>
    <property type="match status" value="1"/>
</dbReference>
<dbReference type="InterPro" id="IPR012902">
    <property type="entry name" value="N_methyl_site"/>
</dbReference>
<keyword evidence="4" id="KW-0472">Membrane</keyword>
<comment type="subcellular location">
    <subcellularLocation>
        <location evidence="1">Cell surface</location>
    </subcellularLocation>
</comment>
<evidence type="ECO:0000313" key="5">
    <source>
        <dbReference type="EMBL" id="KGR91253.1"/>
    </source>
</evidence>
<organism evidence="5 6">
    <name type="scientific">Ureibacillus massiliensis 4400831 = CIP 108448 = CCUG 49529</name>
    <dbReference type="NCBI Taxonomy" id="1211035"/>
    <lineage>
        <taxon>Bacteria</taxon>
        <taxon>Bacillati</taxon>
        <taxon>Bacillota</taxon>
        <taxon>Bacilli</taxon>
        <taxon>Bacillales</taxon>
        <taxon>Caryophanaceae</taxon>
        <taxon>Ureibacillus</taxon>
    </lineage>
</organism>
<dbReference type="InterPro" id="IPR045584">
    <property type="entry name" value="Pilin-like"/>
</dbReference>
<dbReference type="Proteomes" id="UP000030595">
    <property type="component" value="Unassembled WGS sequence"/>
</dbReference>
<evidence type="ECO:0000256" key="3">
    <source>
        <dbReference type="ARBA" id="ARBA00023287"/>
    </source>
</evidence>
<evidence type="ECO:0000256" key="4">
    <source>
        <dbReference type="SAM" id="Phobius"/>
    </source>
</evidence>
<dbReference type="GO" id="GO:0015627">
    <property type="term" value="C:type II protein secretion system complex"/>
    <property type="evidence" value="ECO:0007669"/>
    <property type="project" value="InterPro"/>
</dbReference>
<comment type="caution">
    <text evidence="5">The sequence shown here is derived from an EMBL/GenBank/DDBJ whole genome shotgun (WGS) entry which is preliminary data.</text>
</comment>
<keyword evidence="2" id="KW-0488">Methylation</keyword>
<dbReference type="PROSITE" id="PS00409">
    <property type="entry name" value="PROKAR_NTER_METHYL"/>
    <property type="match status" value="1"/>
</dbReference>
<keyword evidence="4" id="KW-0812">Transmembrane</keyword>
<dbReference type="eggNOG" id="COG4969">
    <property type="taxonomic scope" value="Bacteria"/>
</dbReference>
<dbReference type="SUPFAM" id="SSF54523">
    <property type="entry name" value="Pili subunits"/>
    <property type="match status" value="1"/>
</dbReference>
<protein>
    <recommendedName>
        <fullName evidence="7">Tfp assembly type protein</fullName>
    </recommendedName>
</protein>
<gene>
    <name evidence="5" type="ORF">CD30_07380</name>
</gene>
<sequence>MKKFLKQLLNKRLNNEKGLTLIELLAVIVILAIVAAIAVPAIGNIINNSRVDAIKSDAINAINAAGLYFIENSNDNDVTVQELQNAGFLETVGSLDPDGTTITEVANGEDTIDGSGTNGDITITFNYATITEINAHTSDNTIGNGNGTD</sequence>
<name>A0A0A3J7X0_9BACL</name>
<evidence type="ECO:0000256" key="1">
    <source>
        <dbReference type="ARBA" id="ARBA00004241"/>
    </source>
</evidence>
<dbReference type="GO" id="GO:0030420">
    <property type="term" value="P:establishment of competence for transformation"/>
    <property type="evidence" value="ECO:0007669"/>
    <property type="project" value="UniProtKB-KW"/>
</dbReference>
<dbReference type="OrthoDB" id="2428428at2"/>
<evidence type="ECO:0008006" key="7">
    <source>
        <dbReference type="Google" id="ProtNLM"/>
    </source>
</evidence>
<evidence type="ECO:0000256" key="2">
    <source>
        <dbReference type="ARBA" id="ARBA00022481"/>
    </source>
</evidence>
<dbReference type="InterPro" id="IPR000983">
    <property type="entry name" value="Bac_GSPG_pilin"/>
</dbReference>
<proteinExistence type="predicted"/>
<keyword evidence="4" id="KW-1133">Transmembrane helix</keyword>
<reference evidence="5 6" key="1">
    <citation type="submission" date="2014-02" db="EMBL/GenBank/DDBJ databases">
        <title>Draft genome sequence of Lysinibacillus massiliensis CCUG 49529.</title>
        <authorList>
            <person name="Zhang F."/>
            <person name="Wang G."/>
            <person name="Zhang L."/>
        </authorList>
    </citation>
    <scope>NUCLEOTIDE SEQUENCE [LARGE SCALE GENOMIC DNA]</scope>
    <source>
        <strain evidence="5 6">CCUG 49529</strain>
    </source>
</reference>
<dbReference type="AlphaFoldDB" id="A0A0A3J7X0"/>